<dbReference type="InterPro" id="IPR006564">
    <property type="entry name" value="Znf_PMZ"/>
</dbReference>
<evidence type="ECO:0000256" key="4">
    <source>
        <dbReference type="PROSITE-ProRule" id="PRU00325"/>
    </source>
</evidence>
<keyword evidence="2 4" id="KW-0863">Zinc-finger</keyword>
<dbReference type="EMBL" id="JARKNE010000002">
    <property type="protein sequence ID" value="KAK5842550.1"/>
    <property type="molecule type" value="Genomic_DNA"/>
</dbReference>
<evidence type="ECO:0000313" key="7">
    <source>
        <dbReference type="Proteomes" id="UP001358586"/>
    </source>
</evidence>
<dbReference type="Proteomes" id="UP001358586">
    <property type="component" value="Chromosome 2"/>
</dbReference>
<evidence type="ECO:0000259" key="5">
    <source>
        <dbReference type="PROSITE" id="PS50966"/>
    </source>
</evidence>
<evidence type="ECO:0000256" key="2">
    <source>
        <dbReference type="ARBA" id="ARBA00022771"/>
    </source>
</evidence>
<name>A0ABR0QTC3_GOSAR</name>
<dbReference type="SMART" id="SM00575">
    <property type="entry name" value="ZnF_PMZ"/>
    <property type="match status" value="1"/>
</dbReference>
<protein>
    <recommendedName>
        <fullName evidence="5">SWIM-type domain-containing protein</fullName>
    </recommendedName>
</protein>
<dbReference type="PROSITE" id="PS50966">
    <property type="entry name" value="ZF_SWIM"/>
    <property type="match status" value="1"/>
</dbReference>
<keyword evidence="3" id="KW-0862">Zinc</keyword>
<keyword evidence="1" id="KW-0479">Metal-binding</keyword>
<sequence length="225" mass="26077">MGARHVFVEYFRDAMVANHRMARSMNVEVHSRHLEMFRVTGTISHLPGIPPRSYGVDLLNRRCDCRRFQALYYPCAHVMVACAKALLNVEQFIDNVYTLEHTLRVWENEFPVSLDLSTWEVPPMTFELVLDKVLHRNPKGHQQSSKIHNEMNVRKKSDDKLYRLCRLASHNRIKCSQRNYHIGQSSRWGKGGQNIEEKSYAPNAIDELKPGGVEYCSGYESGRLE</sequence>
<proteinExistence type="predicted"/>
<evidence type="ECO:0000313" key="6">
    <source>
        <dbReference type="EMBL" id="KAK5842550.1"/>
    </source>
</evidence>
<reference evidence="6 7" key="1">
    <citation type="submission" date="2023-03" db="EMBL/GenBank/DDBJ databases">
        <title>WGS of Gossypium arboreum.</title>
        <authorList>
            <person name="Yu D."/>
        </authorList>
    </citation>
    <scope>NUCLEOTIDE SEQUENCE [LARGE SCALE GENOMIC DNA]</scope>
    <source>
        <tissue evidence="6">Leaf</tissue>
    </source>
</reference>
<evidence type="ECO:0000256" key="1">
    <source>
        <dbReference type="ARBA" id="ARBA00022723"/>
    </source>
</evidence>
<dbReference type="Pfam" id="PF04434">
    <property type="entry name" value="SWIM"/>
    <property type="match status" value="1"/>
</dbReference>
<accession>A0ABR0QTC3</accession>
<keyword evidence="7" id="KW-1185">Reference proteome</keyword>
<comment type="caution">
    <text evidence="6">The sequence shown here is derived from an EMBL/GenBank/DDBJ whole genome shotgun (WGS) entry which is preliminary data.</text>
</comment>
<evidence type="ECO:0000256" key="3">
    <source>
        <dbReference type="ARBA" id="ARBA00022833"/>
    </source>
</evidence>
<organism evidence="6 7">
    <name type="scientific">Gossypium arboreum</name>
    <name type="common">Tree cotton</name>
    <name type="synonym">Gossypium nanking</name>
    <dbReference type="NCBI Taxonomy" id="29729"/>
    <lineage>
        <taxon>Eukaryota</taxon>
        <taxon>Viridiplantae</taxon>
        <taxon>Streptophyta</taxon>
        <taxon>Embryophyta</taxon>
        <taxon>Tracheophyta</taxon>
        <taxon>Spermatophyta</taxon>
        <taxon>Magnoliopsida</taxon>
        <taxon>eudicotyledons</taxon>
        <taxon>Gunneridae</taxon>
        <taxon>Pentapetalae</taxon>
        <taxon>rosids</taxon>
        <taxon>malvids</taxon>
        <taxon>Malvales</taxon>
        <taxon>Malvaceae</taxon>
        <taxon>Malvoideae</taxon>
        <taxon>Gossypium</taxon>
    </lineage>
</organism>
<feature type="domain" description="SWIM-type" evidence="5">
    <location>
        <begin position="54"/>
        <end position="86"/>
    </location>
</feature>
<dbReference type="InterPro" id="IPR007527">
    <property type="entry name" value="Znf_SWIM"/>
</dbReference>
<gene>
    <name evidence="6" type="ORF">PVK06_004922</name>
</gene>